<dbReference type="AlphaFoldDB" id="A0A843XDA7"/>
<dbReference type="PANTHER" id="PTHR47273:SF4">
    <property type="entry name" value="EXPRESSED PROTEIN"/>
    <property type="match status" value="1"/>
</dbReference>
<feature type="compositionally biased region" description="Low complexity" evidence="1">
    <location>
        <begin position="208"/>
        <end position="218"/>
    </location>
</feature>
<evidence type="ECO:0000313" key="4">
    <source>
        <dbReference type="Proteomes" id="UP000652761"/>
    </source>
</evidence>
<feature type="compositionally biased region" description="Pro residues" evidence="1">
    <location>
        <begin position="258"/>
        <end position="309"/>
    </location>
</feature>
<evidence type="ECO:0000256" key="1">
    <source>
        <dbReference type="SAM" id="MobiDB-lite"/>
    </source>
</evidence>
<dbReference type="Proteomes" id="UP000652761">
    <property type="component" value="Unassembled WGS sequence"/>
</dbReference>
<dbReference type="EMBL" id="NMUH01007515">
    <property type="protein sequence ID" value="MQM17409.1"/>
    <property type="molecule type" value="Genomic_DNA"/>
</dbReference>
<keyword evidence="4" id="KW-1185">Reference proteome</keyword>
<feature type="region of interest" description="Disordered" evidence="1">
    <location>
        <begin position="205"/>
        <end position="309"/>
    </location>
</feature>
<evidence type="ECO:0008006" key="5">
    <source>
        <dbReference type="Google" id="ProtNLM"/>
    </source>
</evidence>
<name>A0A843XDA7_COLES</name>
<comment type="caution">
    <text evidence="3">The sequence shown here is derived from an EMBL/GenBank/DDBJ whole genome shotgun (WGS) entry which is preliminary data.</text>
</comment>
<dbReference type="PANTHER" id="PTHR47273">
    <property type="entry name" value="EXPRESSED PROTEIN"/>
    <property type="match status" value="1"/>
</dbReference>
<sequence>MATGVTGTPCLLLLLPLLGLFCHGSMASDPEKRQLPGAMVVGTVYCDTCFHQQFSKMSHFISGAVVALECGGEDAVAKPGFRQEARTNSHGVFRVHLPPSIGKHLKSIQACSVKLVSSGQPFCSVAASATSSSVRLRSRKSGVHVFSAGFFTFKPLQQPELCYQKPSPAGSPQLGSSKTFGPFPKLPLPAFPLFSPLPQLPPLPNLPSSPNLPSFLPPAQSKPYLPPSSTAPAMDQKQDQPAFLQPPLIPSFGGLPSPSRPFQPPSLQPLNPFQPPPSFLPSLPFQPPPSSFGPPLPKPTAPSSPLPGFPFPSFPFPSTPFFPGVPSAFPSTGGEGAAPPP</sequence>
<accession>A0A843XDA7</accession>
<organism evidence="3 4">
    <name type="scientific">Colocasia esculenta</name>
    <name type="common">Wild taro</name>
    <name type="synonym">Arum esculentum</name>
    <dbReference type="NCBI Taxonomy" id="4460"/>
    <lineage>
        <taxon>Eukaryota</taxon>
        <taxon>Viridiplantae</taxon>
        <taxon>Streptophyta</taxon>
        <taxon>Embryophyta</taxon>
        <taxon>Tracheophyta</taxon>
        <taxon>Spermatophyta</taxon>
        <taxon>Magnoliopsida</taxon>
        <taxon>Liliopsida</taxon>
        <taxon>Araceae</taxon>
        <taxon>Aroideae</taxon>
        <taxon>Colocasieae</taxon>
        <taxon>Colocasia</taxon>
    </lineage>
</organism>
<evidence type="ECO:0000313" key="3">
    <source>
        <dbReference type="EMBL" id="MQM17409.1"/>
    </source>
</evidence>
<evidence type="ECO:0000256" key="2">
    <source>
        <dbReference type="SAM" id="SignalP"/>
    </source>
</evidence>
<proteinExistence type="predicted"/>
<keyword evidence="2" id="KW-0732">Signal</keyword>
<gene>
    <name evidence="3" type="ORF">Taro_050381</name>
</gene>
<dbReference type="OrthoDB" id="1935547at2759"/>
<feature type="signal peptide" evidence="2">
    <location>
        <begin position="1"/>
        <end position="27"/>
    </location>
</feature>
<feature type="chain" id="PRO_5032591104" description="Pollen Ole e 1 allergen and extensin family protein" evidence="2">
    <location>
        <begin position="28"/>
        <end position="341"/>
    </location>
</feature>
<protein>
    <recommendedName>
        <fullName evidence="5">Pollen Ole e 1 allergen and extensin family protein</fullName>
    </recommendedName>
</protein>
<dbReference type="SMR" id="A0A843XDA7"/>
<dbReference type="Pfam" id="PF01190">
    <property type="entry name" value="Pollen_Ole_e_1"/>
    <property type="match status" value="1"/>
</dbReference>
<reference evidence="3" key="1">
    <citation type="submission" date="2017-07" db="EMBL/GenBank/DDBJ databases">
        <title>Taro Niue Genome Assembly and Annotation.</title>
        <authorList>
            <person name="Atibalentja N."/>
            <person name="Keating K."/>
            <person name="Fields C.J."/>
        </authorList>
    </citation>
    <scope>NUCLEOTIDE SEQUENCE</scope>
    <source>
        <strain evidence="3">Niue_2</strain>
        <tissue evidence="3">Leaf</tissue>
    </source>
</reference>